<dbReference type="EMBL" id="BTRK01000003">
    <property type="protein sequence ID" value="GMR40410.1"/>
    <property type="molecule type" value="Genomic_DNA"/>
</dbReference>
<feature type="region of interest" description="Disordered" evidence="1">
    <location>
        <begin position="75"/>
        <end position="102"/>
    </location>
</feature>
<organism evidence="2 3">
    <name type="scientific">Pristionchus mayeri</name>
    <dbReference type="NCBI Taxonomy" id="1317129"/>
    <lineage>
        <taxon>Eukaryota</taxon>
        <taxon>Metazoa</taxon>
        <taxon>Ecdysozoa</taxon>
        <taxon>Nematoda</taxon>
        <taxon>Chromadorea</taxon>
        <taxon>Rhabditida</taxon>
        <taxon>Rhabditina</taxon>
        <taxon>Diplogasteromorpha</taxon>
        <taxon>Diplogasteroidea</taxon>
        <taxon>Neodiplogasteridae</taxon>
        <taxon>Pristionchus</taxon>
    </lineage>
</organism>
<comment type="caution">
    <text evidence="2">The sequence shown here is derived from an EMBL/GenBank/DDBJ whole genome shotgun (WGS) entry which is preliminary data.</text>
</comment>
<feature type="region of interest" description="Disordered" evidence="1">
    <location>
        <begin position="145"/>
        <end position="200"/>
    </location>
</feature>
<feature type="compositionally biased region" description="Basic and acidic residues" evidence="1">
    <location>
        <begin position="75"/>
        <end position="91"/>
    </location>
</feature>
<dbReference type="Proteomes" id="UP001328107">
    <property type="component" value="Unassembled WGS sequence"/>
</dbReference>
<evidence type="ECO:0000313" key="3">
    <source>
        <dbReference type="Proteomes" id="UP001328107"/>
    </source>
</evidence>
<accession>A0AAN4ZNU7</accession>
<sequence length="200" mass="22662">MIKNRMRYFITLFLSQMSSRHVPLTIQSLRKAINSFSKDHDLYQHVNNGSDSPLHPLLNGLCESLGIAMEWMNERKRRQDPSIKQERKEESGIDEDDKFNVSDVGEVEVKMDEGSISDLAQHNVKSHNVEVEESVVYELGREHENNAHDNFSDNNSSGEDSSVSDTSDGETEDISIVESEMVCDNRKASNVTEKESPTKT</sequence>
<protein>
    <submittedName>
        <fullName evidence="2">Uncharacterized protein</fullName>
    </submittedName>
</protein>
<feature type="compositionally biased region" description="Low complexity" evidence="1">
    <location>
        <begin position="152"/>
        <end position="166"/>
    </location>
</feature>
<gene>
    <name evidence="2" type="ORF">PMAYCL1PPCAC_10605</name>
</gene>
<reference evidence="3" key="1">
    <citation type="submission" date="2022-10" db="EMBL/GenBank/DDBJ databases">
        <title>Genome assembly of Pristionchus species.</title>
        <authorList>
            <person name="Yoshida K."/>
            <person name="Sommer R.J."/>
        </authorList>
    </citation>
    <scope>NUCLEOTIDE SEQUENCE [LARGE SCALE GENOMIC DNA]</scope>
    <source>
        <strain evidence="3">RS5460</strain>
    </source>
</reference>
<name>A0AAN4ZNU7_9BILA</name>
<dbReference type="AlphaFoldDB" id="A0AAN4ZNU7"/>
<feature type="non-terminal residue" evidence="2">
    <location>
        <position position="200"/>
    </location>
</feature>
<evidence type="ECO:0000256" key="1">
    <source>
        <dbReference type="SAM" id="MobiDB-lite"/>
    </source>
</evidence>
<proteinExistence type="predicted"/>
<feature type="compositionally biased region" description="Basic and acidic residues" evidence="1">
    <location>
        <begin position="183"/>
        <end position="200"/>
    </location>
</feature>
<evidence type="ECO:0000313" key="2">
    <source>
        <dbReference type="EMBL" id="GMR40410.1"/>
    </source>
</evidence>
<keyword evidence="3" id="KW-1185">Reference proteome</keyword>